<accession>A0ABN7SYL2</accession>
<dbReference type="EMBL" id="OU015566">
    <property type="protein sequence ID" value="CAG5107790.1"/>
    <property type="molecule type" value="Genomic_DNA"/>
</dbReference>
<dbReference type="Proteomes" id="UP001158576">
    <property type="component" value="Chromosome 1"/>
</dbReference>
<name>A0ABN7SYL2_OIKDI</name>
<reference evidence="1 2" key="1">
    <citation type="submission" date="2021-04" db="EMBL/GenBank/DDBJ databases">
        <authorList>
            <person name="Bliznina A."/>
        </authorList>
    </citation>
    <scope>NUCLEOTIDE SEQUENCE [LARGE SCALE GENOMIC DNA]</scope>
</reference>
<evidence type="ECO:0000313" key="1">
    <source>
        <dbReference type="EMBL" id="CAG5107790.1"/>
    </source>
</evidence>
<proteinExistence type="predicted"/>
<protein>
    <submittedName>
        <fullName evidence="1">Oidioi.mRNA.OKI2018_I69.chr1.g3489.t1.cds</fullName>
    </submittedName>
</protein>
<organism evidence="1 2">
    <name type="scientific">Oikopleura dioica</name>
    <name type="common">Tunicate</name>
    <dbReference type="NCBI Taxonomy" id="34765"/>
    <lineage>
        <taxon>Eukaryota</taxon>
        <taxon>Metazoa</taxon>
        <taxon>Chordata</taxon>
        <taxon>Tunicata</taxon>
        <taxon>Appendicularia</taxon>
        <taxon>Copelata</taxon>
        <taxon>Oikopleuridae</taxon>
        <taxon>Oikopleura</taxon>
    </lineage>
</organism>
<keyword evidence="2" id="KW-1185">Reference proteome</keyword>
<sequence>MKFSTTLLVAAASAQNAEKRLNKISGHMDTLLDLMDNNTTASDARVARANAWVSKLLGQAGQINATLCATVDAVDEAGDALVFDQESFCKLTGQVQSALRSYVRTFGCKETYPKKNFEAVFAKRTNRVKNIFSRAGDC</sequence>
<gene>
    <name evidence="1" type="ORF">OKIOD_LOCUS12254</name>
</gene>
<evidence type="ECO:0000313" key="2">
    <source>
        <dbReference type="Proteomes" id="UP001158576"/>
    </source>
</evidence>